<feature type="region of interest" description="Disordered" evidence="1">
    <location>
        <begin position="151"/>
        <end position="182"/>
    </location>
</feature>
<feature type="compositionally biased region" description="Basic and acidic residues" evidence="1">
    <location>
        <begin position="80"/>
        <end position="90"/>
    </location>
</feature>
<dbReference type="RefSeq" id="XP_040771584.1">
    <property type="nucleotide sequence ID" value="XM_040921804.1"/>
</dbReference>
<evidence type="ECO:0000313" key="3">
    <source>
        <dbReference type="Proteomes" id="UP000803844"/>
    </source>
</evidence>
<feature type="compositionally biased region" description="Low complexity" evidence="1">
    <location>
        <begin position="1"/>
        <end position="22"/>
    </location>
</feature>
<feature type="region of interest" description="Disordered" evidence="1">
    <location>
        <begin position="1"/>
        <end position="91"/>
    </location>
</feature>
<dbReference type="AlphaFoldDB" id="A0A9P4XTX6"/>
<keyword evidence="3" id="KW-1185">Reference proteome</keyword>
<gene>
    <name evidence="2" type="ORF">M406DRAFT_342819</name>
</gene>
<comment type="caution">
    <text evidence="2">The sequence shown here is derived from an EMBL/GenBank/DDBJ whole genome shotgun (WGS) entry which is preliminary data.</text>
</comment>
<dbReference type="GeneID" id="63838933"/>
<accession>A0A9P4XTX6</accession>
<proteinExistence type="predicted"/>
<reference evidence="2" key="1">
    <citation type="journal article" date="2020" name="Phytopathology">
        <title>Genome sequence of the chestnut blight fungus Cryphonectria parasitica EP155: A fundamental resource for an archetypical invasive plant pathogen.</title>
        <authorList>
            <person name="Crouch J.A."/>
            <person name="Dawe A."/>
            <person name="Aerts A."/>
            <person name="Barry K."/>
            <person name="Churchill A.C.L."/>
            <person name="Grimwood J."/>
            <person name="Hillman B."/>
            <person name="Milgroom M.G."/>
            <person name="Pangilinan J."/>
            <person name="Smith M."/>
            <person name="Salamov A."/>
            <person name="Schmutz J."/>
            <person name="Yadav J."/>
            <person name="Grigoriev I.V."/>
            <person name="Nuss D."/>
        </authorList>
    </citation>
    <scope>NUCLEOTIDE SEQUENCE</scope>
    <source>
        <strain evidence="2">EP155</strain>
    </source>
</reference>
<evidence type="ECO:0000256" key="1">
    <source>
        <dbReference type="SAM" id="MobiDB-lite"/>
    </source>
</evidence>
<dbReference type="Proteomes" id="UP000803844">
    <property type="component" value="Unassembled WGS sequence"/>
</dbReference>
<feature type="region of interest" description="Disordered" evidence="1">
    <location>
        <begin position="200"/>
        <end position="275"/>
    </location>
</feature>
<feature type="compositionally biased region" description="Low complexity" evidence="1">
    <location>
        <begin position="239"/>
        <end position="262"/>
    </location>
</feature>
<feature type="compositionally biased region" description="Low complexity" evidence="1">
    <location>
        <begin position="60"/>
        <end position="70"/>
    </location>
</feature>
<dbReference type="OrthoDB" id="5279705at2759"/>
<feature type="compositionally biased region" description="Acidic residues" evidence="1">
    <location>
        <begin position="225"/>
        <end position="238"/>
    </location>
</feature>
<protein>
    <submittedName>
        <fullName evidence="2">Uncharacterized protein</fullName>
    </submittedName>
</protein>
<evidence type="ECO:0000313" key="2">
    <source>
        <dbReference type="EMBL" id="KAF3760605.1"/>
    </source>
</evidence>
<dbReference type="EMBL" id="MU032352">
    <property type="protein sequence ID" value="KAF3760605.1"/>
    <property type="molecule type" value="Genomic_DNA"/>
</dbReference>
<sequence length="275" mass="30737">MSSPYRPTRPSPLSSSPIRASTSPPPPLTPCDPNARRETQSSPICSPTPTPASLFGGGSASSSSNSKFALRPSRPNPVTQKREAAQESRRKLFLKNVRQRAEDQRWQRRGGEQELLKLEWFSLNAELRQAKNADLDGTIFESDIEDAARLREEATRKPRALSTISESESSGMGRRSDQQPNVDDMMVDMFEQDEQAELEALLASMPERQSARNWESPGSPHWLDEVDDVDDDDDDDYDAVFMDYLSQEGVQQQQQQQHGQNQSLDSAASGHMDLS</sequence>
<name>A0A9P4XTX6_CRYP1</name>
<organism evidence="2 3">
    <name type="scientific">Cryphonectria parasitica (strain ATCC 38755 / EP155)</name>
    <dbReference type="NCBI Taxonomy" id="660469"/>
    <lineage>
        <taxon>Eukaryota</taxon>
        <taxon>Fungi</taxon>
        <taxon>Dikarya</taxon>
        <taxon>Ascomycota</taxon>
        <taxon>Pezizomycotina</taxon>
        <taxon>Sordariomycetes</taxon>
        <taxon>Sordariomycetidae</taxon>
        <taxon>Diaporthales</taxon>
        <taxon>Cryphonectriaceae</taxon>
        <taxon>Cryphonectria-Endothia species complex</taxon>
        <taxon>Cryphonectria</taxon>
    </lineage>
</organism>